<dbReference type="EMBL" id="NFLC01000031">
    <property type="protein sequence ID" value="OUQ08451.1"/>
    <property type="molecule type" value="Genomic_DNA"/>
</dbReference>
<accession>A0A1Y4QU83</accession>
<dbReference type="Proteomes" id="UP000196074">
    <property type="component" value="Unassembled WGS sequence"/>
</dbReference>
<protein>
    <submittedName>
        <fullName evidence="2">Uncharacterized protein</fullName>
    </submittedName>
</protein>
<dbReference type="AlphaFoldDB" id="A0A1Y4QU83"/>
<gene>
    <name evidence="2" type="ORF">B5E88_11135</name>
</gene>
<evidence type="ECO:0000313" key="3">
    <source>
        <dbReference type="Proteomes" id="UP000196074"/>
    </source>
</evidence>
<evidence type="ECO:0000313" key="2">
    <source>
        <dbReference type="EMBL" id="OUQ08451.1"/>
    </source>
</evidence>
<dbReference type="RefSeq" id="WP_047342429.1">
    <property type="nucleotide sequence ID" value="NZ_LDEC01000015.1"/>
</dbReference>
<sequence length="92" mass="10938">MAKSIQKLLSEEEKVEQQLKDLRKKIKAKKKEEENKLALKLGKILLKNKIDSEDKLEELLLLKKEEASSDNNEVKEEQMMFDEEDFFREIDL</sequence>
<reference evidence="3" key="1">
    <citation type="submission" date="2017-04" db="EMBL/GenBank/DDBJ databases">
        <title>Function of individual gut microbiota members based on whole genome sequencing of pure cultures obtained from chicken caecum.</title>
        <authorList>
            <person name="Medvecky M."/>
            <person name="Cejkova D."/>
            <person name="Polansky O."/>
            <person name="Karasova D."/>
            <person name="Kubasova T."/>
            <person name="Cizek A."/>
            <person name="Rychlik I."/>
        </authorList>
    </citation>
    <scope>NUCLEOTIDE SEQUENCE [LARGE SCALE GENOMIC DNA]</scope>
    <source>
        <strain evidence="3">An144</strain>
    </source>
</reference>
<evidence type="ECO:0000256" key="1">
    <source>
        <dbReference type="SAM" id="Coils"/>
    </source>
</evidence>
<organism evidence="2 3">
    <name type="scientific">Enterococcus cecorum</name>
    <dbReference type="NCBI Taxonomy" id="44008"/>
    <lineage>
        <taxon>Bacteria</taxon>
        <taxon>Bacillati</taxon>
        <taxon>Bacillota</taxon>
        <taxon>Bacilli</taxon>
        <taxon>Lactobacillales</taxon>
        <taxon>Enterococcaceae</taxon>
        <taxon>Enterococcus</taxon>
    </lineage>
</organism>
<proteinExistence type="predicted"/>
<comment type="caution">
    <text evidence="2">The sequence shown here is derived from an EMBL/GenBank/DDBJ whole genome shotgun (WGS) entry which is preliminary data.</text>
</comment>
<feature type="coiled-coil region" evidence="1">
    <location>
        <begin position="5"/>
        <end position="39"/>
    </location>
</feature>
<keyword evidence="1" id="KW-0175">Coiled coil</keyword>
<name>A0A1Y4QU83_9ENTE</name>